<dbReference type="InterPro" id="IPR036961">
    <property type="entry name" value="Kinesin_motor_dom_sf"/>
</dbReference>
<dbReference type="Pfam" id="PF00225">
    <property type="entry name" value="Kinesin"/>
    <property type="match status" value="1"/>
</dbReference>
<dbReference type="GO" id="GO:0016887">
    <property type="term" value="F:ATP hydrolysis activity"/>
    <property type="evidence" value="ECO:0007669"/>
    <property type="project" value="TreeGrafter"/>
</dbReference>
<dbReference type="GO" id="GO:0008574">
    <property type="term" value="F:plus-end-directed microtubule motor activity"/>
    <property type="evidence" value="ECO:0007669"/>
    <property type="project" value="TreeGrafter"/>
</dbReference>
<dbReference type="EMBL" id="GBRH01250640">
    <property type="protein sequence ID" value="JAD47255.1"/>
    <property type="molecule type" value="Transcribed_RNA"/>
</dbReference>
<dbReference type="InterPro" id="IPR027417">
    <property type="entry name" value="P-loop_NTPase"/>
</dbReference>
<comment type="similarity">
    <text evidence="3">Belongs to the TRAFAC class myosin-kinesin ATPase superfamily. Kinesin family.</text>
</comment>
<sequence length="456" mass="49328">MEAAAVVPRSSHPRRISPAAPVRVVARICAGGGGGGGSFQVTARVSDAPDSSSSSAVVSLVPIHEEDHRAPATPGPGYARFPSHPPAGPVACRAPPPRKDCEYRLDCCYLMDDSYRHIFHSEVRPLVDATFRGSNACVVTCGATSKTHLITGSQDQPGLLTMAMEQILHFSNSNSALVSVSSYQVLQDNHVFDLLEPKNNEVLVLADADGRTNLKGLSKVDVKSIEEFADLCYSNSNILKHATKASNQLQASGGHQGFIIYISRFDQQGKECIVSKMNFLDLAGYVDPRQKNNGGGLALPNCNKSVYALMNVVQALNSKQSFIPYRQNKLTRILQDSLCKTNGAVLIACLDEISNLEAIPTLSLASRSSQVVNQYNLSLGNRSSSKSNVNLSASAKNLSRTLLPSIHQPSSLRAKHVHLQFSNNAVKASRTPTANKRYEVTMHSAKKNWKLSLCFN</sequence>
<evidence type="ECO:0000256" key="3">
    <source>
        <dbReference type="PROSITE-ProRule" id="PRU00283"/>
    </source>
</evidence>
<reference evidence="5" key="1">
    <citation type="submission" date="2014-09" db="EMBL/GenBank/DDBJ databases">
        <authorList>
            <person name="Magalhaes I.L.F."/>
            <person name="Oliveira U."/>
            <person name="Santos F.R."/>
            <person name="Vidigal T.H.D.A."/>
            <person name="Brescovit A.D."/>
            <person name="Santos A.J."/>
        </authorList>
    </citation>
    <scope>NUCLEOTIDE SEQUENCE</scope>
    <source>
        <tissue evidence="5">Shoot tissue taken approximately 20 cm above the soil surface</tissue>
    </source>
</reference>
<dbReference type="Gene3D" id="3.40.850.10">
    <property type="entry name" value="Kinesin motor domain"/>
    <property type="match status" value="1"/>
</dbReference>
<keyword evidence="1" id="KW-0493">Microtubule</keyword>
<dbReference type="GO" id="GO:0005874">
    <property type="term" value="C:microtubule"/>
    <property type="evidence" value="ECO:0007669"/>
    <property type="project" value="UniProtKB-KW"/>
</dbReference>
<protein>
    <recommendedName>
        <fullName evidence="4">Kinesin motor domain-containing protein</fullName>
    </recommendedName>
</protein>
<dbReference type="FunFam" id="3.40.850.10:FF:000098">
    <property type="entry name" value="Kinesin-like protein KIN-10C"/>
    <property type="match status" value="1"/>
</dbReference>
<dbReference type="InterPro" id="IPR027640">
    <property type="entry name" value="Kinesin-like_fam"/>
</dbReference>
<dbReference type="SMART" id="SM00129">
    <property type="entry name" value="KISc"/>
    <property type="match status" value="1"/>
</dbReference>
<dbReference type="PROSITE" id="PS50067">
    <property type="entry name" value="KINESIN_MOTOR_2"/>
    <property type="match status" value="1"/>
</dbReference>
<dbReference type="GO" id="GO:0008017">
    <property type="term" value="F:microtubule binding"/>
    <property type="evidence" value="ECO:0007669"/>
    <property type="project" value="InterPro"/>
</dbReference>
<dbReference type="GO" id="GO:0007018">
    <property type="term" value="P:microtubule-based movement"/>
    <property type="evidence" value="ECO:0007669"/>
    <property type="project" value="InterPro"/>
</dbReference>
<evidence type="ECO:0000256" key="1">
    <source>
        <dbReference type="ARBA" id="ARBA00022701"/>
    </source>
</evidence>
<evidence type="ECO:0000259" key="4">
    <source>
        <dbReference type="PROSITE" id="PS50067"/>
    </source>
</evidence>
<dbReference type="PRINTS" id="PR00380">
    <property type="entry name" value="KINESINHEAVY"/>
</dbReference>
<dbReference type="GO" id="GO:0005524">
    <property type="term" value="F:ATP binding"/>
    <property type="evidence" value="ECO:0007669"/>
    <property type="project" value="InterPro"/>
</dbReference>
<name>A0A0A9AE70_ARUDO</name>
<proteinExistence type="inferred from homology"/>
<comment type="caution">
    <text evidence="3">Lacks conserved residue(s) required for the propagation of feature annotation.</text>
</comment>
<feature type="domain" description="Kinesin motor" evidence="4">
    <location>
        <begin position="38"/>
        <end position="371"/>
    </location>
</feature>
<evidence type="ECO:0000256" key="2">
    <source>
        <dbReference type="ARBA" id="ARBA00023175"/>
    </source>
</evidence>
<evidence type="ECO:0000313" key="5">
    <source>
        <dbReference type="EMBL" id="JAD47255.1"/>
    </source>
</evidence>
<dbReference type="GO" id="GO:0005871">
    <property type="term" value="C:kinesin complex"/>
    <property type="evidence" value="ECO:0007669"/>
    <property type="project" value="TreeGrafter"/>
</dbReference>
<dbReference type="InterPro" id="IPR001752">
    <property type="entry name" value="Kinesin_motor_dom"/>
</dbReference>
<dbReference type="AlphaFoldDB" id="A0A0A9AE70"/>
<reference evidence="5" key="2">
    <citation type="journal article" date="2015" name="Data Brief">
        <title>Shoot transcriptome of the giant reed, Arundo donax.</title>
        <authorList>
            <person name="Barrero R.A."/>
            <person name="Guerrero F.D."/>
            <person name="Moolhuijzen P."/>
            <person name="Goolsby J.A."/>
            <person name="Tidwell J."/>
            <person name="Bellgard S.E."/>
            <person name="Bellgard M.I."/>
        </authorList>
    </citation>
    <scope>NUCLEOTIDE SEQUENCE</scope>
    <source>
        <tissue evidence="5">Shoot tissue taken approximately 20 cm above the soil surface</tissue>
    </source>
</reference>
<dbReference type="PANTHER" id="PTHR24115">
    <property type="entry name" value="KINESIN-RELATED"/>
    <property type="match status" value="1"/>
</dbReference>
<keyword evidence="2" id="KW-0505">Motor protein</keyword>
<dbReference type="SUPFAM" id="SSF52540">
    <property type="entry name" value="P-loop containing nucleoside triphosphate hydrolases"/>
    <property type="match status" value="1"/>
</dbReference>
<organism evidence="5">
    <name type="scientific">Arundo donax</name>
    <name type="common">Giant reed</name>
    <name type="synonym">Donax arundinaceus</name>
    <dbReference type="NCBI Taxonomy" id="35708"/>
    <lineage>
        <taxon>Eukaryota</taxon>
        <taxon>Viridiplantae</taxon>
        <taxon>Streptophyta</taxon>
        <taxon>Embryophyta</taxon>
        <taxon>Tracheophyta</taxon>
        <taxon>Spermatophyta</taxon>
        <taxon>Magnoliopsida</taxon>
        <taxon>Liliopsida</taxon>
        <taxon>Poales</taxon>
        <taxon>Poaceae</taxon>
        <taxon>PACMAD clade</taxon>
        <taxon>Arundinoideae</taxon>
        <taxon>Arundineae</taxon>
        <taxon>Arundo</taxon>
    </lineage>
</organism>
<accession>A0A0A9AE70</accession>
<dbReference type="PANTHER" id="PTHR24115:SF908">
    <property type="entry name" value="KINESIN-LIKE PROTEIN KIN-10C"/>
    <property type="match status" value="1"/>
</dbReference>